<feature type="transmembrane region" description="Helical" evidence="1">
    <location>
        <begin position="46"/>
        <end position="69"/>
    </location>
</feature>
<evidence type="ECO:0000313" key="3">
    <source>
        <dbReference type="Proteomes" id="UP001160483"/>
    </source>
</evidence>
<name>A0AAU9L6B4_9STRA</name>
<dbReference type="Proteomes" id="UP001160483">
    <property type="component" value="Unassembled WGS sequence"/>
</dbReference>
<dbReference type="AlphaFoldDB" id="A0AAU9L6B4"/>
<evidence type="ECO:0008006" key="4">
    <source>
        <dbReference type="Google" id="ProtNLM"/>
    </source>
</evidence>
<comment type="caution">
    <text evidence="2">The sequence shown here is derived from an EMBL/GenBank/DDBJ whole genome shotgun (WGS) entry which is preliminary data.</text>
</comment>
<keyword evidence="1" id="KW-0472">Membrane</keyword>
<evidence type="ECO:0000256" key="1">
    <source>
        <dbReference type="SAM" id="Phobius"/>
    </source>
</evidence>
<organism evidence="2 3">
    <name type="scientific">Peronospora belbahrii</name>
    <dbReference type="NCBI Taxonomy" id="622444"/>
    <lineage>
        <taxon>Eukaryota</taxon>
        <taxon>Sar</taxon>
        <taxon>Stramenopiles</taxon>
        <taxon>Oomycota</taxon>
        <taxon>Peronosporomycetes</taxon>
        <taxon>Peronosporales</taxon>
        <taxon>Peronosporaceae</taxon>
        <taxon>Peronospora</taxon>
    </lineage>
</organism>
<proteinExistence type="predicted"/>
<dbReference type="EMBL" id="CAKKTJ010000253">
    <property type="protein sequence ID" value="CAH0478457.1"/>
    <property type="molecule type" value="Genomic_DNA"/>
</dbReference>
<evidence type="ECO:0000313" key="2">
    <source>
        <dbReference type="EMBL" id="CAH0478457.1"/>
    </source>
</evidence>
<keyword evidence="1" id="KW-0812">Transmembrane</keyword>
<keyword evidence="1" id="KW-1133">Transmembrane helix</keyword>
<accession>A0AAU9L6B4</accession>
<protein>
    <recommendedName>
        <fullName evidence="4">Secreted protein</fullName>
    </recommendedName>
</protein>
<reference evidence="2" key="1">
    <citation type="submission" date="2021-11" db="EMBL/GenBank/DDBJ databases">
        <authorList>
            <person name="Islam A."/>
            <person name="Islam S."/>
            <person name="Flora M.S."/>
            <person name="Rahman M."/>
            <person name="Ziaur R.M."/>
            <person name="Epstein J.H."/>
            <person name="Hassan M."/>
            <person name="Klassen M."/>
            <person name="Woodard K."/>
            <person name="Webb A."/>
            <person name="Webby R.J."/>
            <person name="El Zowalaty M.E."/>
        </authorList>
    </citation>
    <scope>NUCLEOTIDE SEQUENCE</scope>
    <source>
        <strain evidence="2">Pbs3</strain>
    </source>
</reference>
<sequence length="130" mass="14711">MRAIPKRRVESLFANMVLLYNHHHPCLTCLVTSIPAAATVVCRQRGIFFICFVINTTWKGLILIVLLLLRVTLRDGHAQRVGHRVFLHRHRAYLPASAVCSNYRRLEISIAMLVMPESCTAAQFESAVPT</sequence>
<gene>
    <name evidence="2" type="ORF">PBS003_LOCUS5153</name>
</gene>